<gene>
    <name evidence="2" type="ORF">GPM918_LOCUS25948</name>
    <name evidence="3" type="ORF">OVA965_LOCUS39557</name>
    <name evidence="4" type="ORF">SRO942_LOCUS26015</name>
    <name evidence="5" type="ORF">TMI583_LOCUS40877</name>
</gene>
<name>A0A814ZRJ5_9BILA</name>
<proteinExistence type="predicted"/>
<reference evidence="2" key="1">
    <citation type="submission" date="2021-02" db="EMBL/GenBank/DDBJ databases">
        <authorList>
            <person name="Nowell W R."/>
        </authorList>
    </citation>
    <scope>NUCLEOTIDE SEQUENCE</scope>
</reference>
<dbReference type="Gene3D" id="3.40.50.620">
    <property type="entry name" value="HUPs"/>
    <property type="match status" value="1"/>
</dbReference>
<evidence type="ECO:0000313" key="2">
    <source>
        <dbReference type="EMBL" id="CAF1247185.1"/>
    </source>
</evidence>
<accession>A0A814ZRJ5</accession>
<dbReference type="EMBL" id="CAJOBA010063701">
    <property type="protein sequence ID" value="CAF4347006.1"/>
    <property type="molecule type" value="Genomic_DNA"/>
</dbReference>
<dbReference type="EMBL" id="CAJNOK010041157">
    <property type="protein sequence ID" value="CAF1556094.1"/>
    <property type="molecule type" value="Genomic_DNA"/>
</dbReference>
<dbReference type="Pfam" id="PF01467">
    <property type="entry name" value="CTP_transf_like"/>
    <property type="match status" value="1"/>
</dbReference>
<dbReference type="SUPFAM" id="SSF52374">
    <property type="entry name" value="Nucleotidylyl transferase"/>
    <property type="match status" value="1"/>
</dbReference>
<evidence type="ECO:0000313" key="3">
    <source>
        <dbReference type="EMBL" id="CAF1556094.1"/>
    </source>
</evidence>
<dbReference type="PANTHER" id="PTHR12039:SF0">
    <property type="entry name" value="NICOTINAMIDE-NUCLEOTIDE ADENYLYLTRANSFERASE"/>
    <property type="match status" value="1"/>
</dbReference>
<dbReference type="Proteomes" id="UP000681722">
    <property type="component" value="Unassembled WGS sequence"/>
</dbReference>
<dbReference type="GO" id="GO:0000309">
    <property type="term" value="F:nicotinamide-nucleotide adenylyltransferase activity"/>
    <property type="evidence" value="ECO:0007669"/>
    <property type="project" value="TreeGrafter"/>
</dbReference>
<organism evidence="2 6">
    <name type="scientific">Didymodactylos carnosus</name>
    <dbReference type="NCBI Taxonomy" id="1234261"/>
    <lineage>
        <taxon>Eukaryota</taxon>
        <taxon>Metazoa</taxon>
        <taxon>Spiralia</taxon>
        <taxon>Gnathifera</taxon>
        <taxon>Rotifera</taxon>
        <taxon>Eurotatoria</taxon>
        <taxon>Bdelloidea</taxon>
        <taxon>Philodinida</taxon>
        <taxon>Philodinidae</taxon>
        <taxon>Didymodactylos</taxon>
    </lineage>
</organism>
<sequence length="254" mass="29389">MSVHSTIDISLLCKHIKDKNQPKNCILLTTGSLNPIHRSHINNLIQTKSYLENLDYNVLCGYLSPTHENYVRNKLGHLYIKSNDRLKMCQEAIRESQQDDWLCVDQDEINADDFIDFPEVCELFHERLNNLVVKEKKLLVKQIRVIYVCGLDHFNKCSSVRGLAKDHLGVAVIYRPGYNEHMIKHVLENSKNIFYIPFTDEERHELKDISSTLIRNNYSTNQSCDSLTYPSVIEHLNKILSKHGAENETHIGLS</sequence>
<keyword evidence="6" id="KW-1185">Reference proteome</keyword>
<dbReference type="EMBL" id="CAJNOQ010010262">
    <property type="protein sequence ID" value="CAF1247185.1"/>
    <property type="molecule type" value="Genomic_DNA"/>
</dbReference>
<dbReference type="GO" id="GO:0009435">
    <property type="term" value="P:NAD+ biosynthetic process"/>
    <property type="evidence" value="ECO:0007669"/>
    <property type="project" value="TreeGrafter"/>
</dbReference>
<comment type="caution">
    <text evidence="2">The sequence shown here is derived from an EMBL/GenBank/DDBJ whole genome shotgun (WGS) entry which is preliminary data.</text>
</comment>
<dbReference type="AlphaFoldDB" id="A0A814ZRJ5"/>
<dbReference type="InterPro" id="IPR051182">
    <property type="entry name" value="Euk_NMN_adenylyltrnsfrase"/>
</dbReference>
<protein>
    <recommendedName>
        <fullName evidence="1">Cytidyltransferase-like domain-containing protein</fullName>
    </recommendedName>
</protein>
<dbReference type="InterPro" id="IPR004821">
    <property type="entry name" value="Cyt_trans-like"/>
</dbReference>
<dbReference type="EMBL" id="CAJOBC010012926">
    <property type="protein sequence ID" value="CAF4013932.1"/>
    <property type="molecule type" value="Genomic_DNA"/>
</dbReference>
<evidence type="ECO:0000259" key="1">
    <source>
        <dbReference type="Pfam" id="PF01467"/>
    </source>
</evidence>
<evidence type="ECO:0000313" key="4">
    <source>
        <dbReference type="EMBL" id="CAF4013932.1"/>
    </source>
</evidence>
<dbReference type="Proteomes" id="UP000682733">
    <property type="component" value="Unassembled WGS sequence"/>
</dbReference>
<dbReference type="PANTHER" id="PTHR12039">
    <property type="entry name" value="NICOTINAMIDE MONONUCLEOTIDE ADENYLYLTRANSFERASE"/>
    <property type="match status" value="1"/>
</dbReference>
<dbReference type="InterPro" id="IPR014729">
    <property type="entry name" value="Rossmann-like_a/b/a_fold"/>
</dbReference>
<dbReference type="Proteomes" id="UP000677228">
    <property type="component" value="Unassembled WGS sequence"/>
</dbReference>
<evidence type="ECO:0000313" key="5">
    <source>
        <dbReference type="EMBL" id="CAF4347006.1"/>
    </source>
</evidence>
<dbReference type="Proteomes" id="UP000663829">
    <property type="component" value="Unassembled WGS sequence"/>
</dbReference>
<evidence type="ECO:0000313" key="6">
    <source>
        <dbReference type="Proteomes" id="UP000663829"/>
    </source>
</evidence>
<dbReference type="OrthoDB" id="422187at2759"/>
<dbReference type="GO" id="GO:0004515">
    <property type="term" value="F:nicotinate-nucleotide adenylyltransferase activity"/>
    <property type="evidence" value="ECO:0007669"/>
    <property type="project" value="TreeGrafter"/>
</dbReference>
<feature type="domain" description="Cytidyltransferase-like" evidence="1">
    <location>
        <begin position="28"/>
        <end position="216"/>
    </location>
</feature>